<accession>A0A2H1EGW5</accession>
<feature type="region of interest" description="Disordered" evidence="1">
    <location>
        <begin position="115"/>
        <end position="186"/>
    </location>
</feature>
<feature type="domain" description="Macroglobulin" evidence="2">
    <location>
        <begin position="391"/>
        <end position="446"/>
    </location>
</feature>
<dbReference type="RefSeq" id="WP_133124051.1">
    <property type="nucleotide sequence ID" value="NZ_FRFC01000003.1"/>
</dbReference>
<evidence type="ECO:0000313" key="4">
    <source>
        <dbReference type="Proteomes" id="UP000232412"/>
    </source>
</evidence>
<evidence type="ECO:0000259" key="2">
    <source>
        <dbReference type="Pfam" id="PF01835"/>
    </source>
</evidence>
<protein>
    <recommendedName>
        <fullName evidence="2">Macroglobulin domain-containing protein</fullName>
    </recommendedName>
</protein>
<dbReference type="OrthoDB" id="11311at2157"/>
<feature type="compositionally biased region" description="Low complexity" evidence="1">
    <location>
        <begin position="138"/>
        <end position="174"/>
    </location>
</feature>
<proteinExistence type="predicted"/>
<dbReference type="Gene3D" id="2.60.40.1930">
    <property type="match status" value="1"/>
</dbReference>
<evidence type="ECO:0000313" key="3">
    <source>
        <dbReference type="EMBL" id="SHO45104.1"/>
    </source>
</evidence>
<dbReference type="InterPro" id="IPR002890">
    <property type="entry name" value="MG2"/>
</dbReference>
<keyword evidence="4" id="KW-1185">Reference proteome</keyword>
<gene>
    <name evidence="3" type="ORF">NSIN_20537</name>
</gene>
<feature type="compositionally biased region" description="Polar residues" evidence="1">
    <location>
        <begin position="115"/>
        <end position="126"/>
    </location>
</feature>
<evidence type="ECO:0000256" key="1">
    <source>
        <dbReference type="SAM" id="MobiDB-lite"/>
    </source>
</evidence>
<dbReference type="AlphaFoldDB" id="A0A2H1EGW5"/>
<dbReference type="GO" id="GO:0004866">
    <property type="term" value="F:endopeptidase inhibitor activity"/>
    <property type="evidence" value="ECO:0007669"/>
    <property type="project" value="InterPro"/>
</dbReference>
<dbReference type="EMBL" id="FRFC01000003">
    <property type="protein sequence ID" value="SHO45104.1"/>
    <property type="molecule type" value="Genomic_DNA"/>
</dbReference>
<organism evidence="3 4">
    <name type="scientific">Nitrosotalea sinensis</name>
    <dbReference type="NCBI Taxonomy" id="1499975"/>
    <lineage>
        <taxon>Archaea</taxon>
        <taxon>Nitrososphaerota</taxon>
        <taxon>Nitrososphaeria</taxon>
        <taxon>Nitrosotaleales</taxon>
        <taxon>Nitrosotaleaceae</taxon>
        <taxon>Nitrosotalea</taxon>
    </lineage>
</organism>
<reference evidence="4" key="1">
    <citation type="submission" date="2016-12" db="EMBL/GenBank/DDBJ databases">
        <authorList>
            <person name="Herbold C."/>
        </authorList>
    </citation>
    <scope>NUCLEOTIDE SEQUENCE [LARGE SCALE GENOMIC DNA]</scope>
</reference>
<dbReference type="Pfam" id="PF01835">
    <property type="entry name" value="MG2"/>
    <property type="match status" value="1"/>
</dbReference>
<dbReference type="Proteomes" id="UP000232412">
    <property type="component" value="Unassembled WGS sequence"/>
</dbReference>
<sequence>MSNVLLKSAIIFTLIVASIFAASSIHQSYAAPSFVTVTANTDNGKTVLSITNSPSNTADIVSFSLQINGDGVFKSYKVDGWNGNKMSPNTLAFSATNPLKPGDTLSIEIKTDQQSPVLTWKSSDANGQDRETGQIGAQQSENNQGSTQTQQQTGNQGENNQGSTQTQQQTQTTTQPPPPPNGILDSSVFRIIPATPAPGSHIRVLGYGFSSSASLDLYAGSDKIDSFSSNDKGNFVTTVVLPGSEQQGAINFVLKDQQGNQKSFSTNIRAPAKGNHGSVVEIPLTLNIDPIYHRGDTKTISGTATAGTTVTLTLYDSKGNPITTSAVQADKSGQYSMQDSVPIDREFGKYSVTASDGKNQVTKQYSIVSTHSVVVSTTAQRYETGQTLVINGTSISNQPVDFTISDPTGQQVYSKDANVTSSGTVSATYKIPDSAIKGTYTINVSQGSDTVVLFVGIGEDPSYPITATLDKLSYQNTDKPVIRVTGPQSSTLNLVIVDPSDKQKFADIINLGTDGQATYSFNLTSYTPGIYSAVVSHAEEKIEKEFAVGLAVGPGKITLSTVKDSYMPGDNIIIIGTANANSLLQLSLTDPNGLIIKSIQTFSDKTGHFSSFDFKIPSVSTPGTWKLDASSGVSHTAMQLVVKSSTQGITVHLDRLSGIYSRGDLITISGTDAGITTPVTVTIGSNSTNVDSLPTSSTNRGDYTTIWQVPRNVNPGQYTITATSITGKATIGVTIQ</sequence>
<name>A0A2H1EGW5_9ARCH</name>